<organism evidence="1 2">
    <name type="scientific">Namhaeicola litoreus</name>
    <dbReference type="NCBI Taxonomy" id="1052145"/>
    <lineage>
        <taxon>Bacteria</taxon>
        <taxon>Pseudomonadati</taxon>
        <taxon>Bacteroidota</taxon>
        <taxon>Flavobacteriia</taxon>
        <taxon>Flavobacteriales</taxon>
        <taxon>Flavobacteriaceae</taxon>
        <taxon>Namhaeicola</taxon>
    </lineage>
</organism>
<accession>A0ABW3Y0V7</accession>
<dbReference type="RefSeq" id="WP_377177013.1">
    <property type="nucleotide sequence ID" value="NZ_JBHTMY010000002.1"/>
</dbReference>
<sequence>MSKLMKPFKLYLFFALSILIIACGKIEKPIKTITVKNPINVSRTFETIEIDGATLGLDQQINLDELAVRDNEGNYYMTQTIDLDGDKKADQILFQIDIAANESRIFELIHDASLVQKDSVSWCYSRFVPERTDDYAWENNRVAFRTFGPVAQKMIEENIKGGTLSSGIDAWLKRVDYPIINKWYANNDKEQGAYHKDSGEGLDNFHVGVSRGVGGIAKKIDSTYYFSKNFISWETISTGPIRTSFVLTYADWDAAGNTISEQKLISLDYGSNLSKFEISLNGVDTISAGLTLHEKTGQIKPNPEEGWLSHWESLDDSELGTGIVVPKKQMAGFEHYLTERKDESNLFAHIKVNNGKVIYYAGFGWKKSGQFDTKESWEKYLSDFSKRINNPLEIKMN</sequence>
<dbReference type="Pfam" id="PF16153">
    <property type="entry name" value="DUF4861"/>
    <property type="match status" value="1"/>
</dbReference>
<keyword evidence="2" id="KW-1185">Reference proteome</keyword>
<name>A0ABW3Y0V7_9FLAO</name>
<dbReference type="PROSITE" id="PS51257">
    <property type="entry name" value="PROKAR_LIPOPROTEIN"/>
    <property type="match status" value="1"/>
</dbReference>
<dbReference type="InterPro" id="IPR032342">
    <property type="entry name" value="DUF4861"/>
</dbReference>
<dbReference type="EMBL" id="JBHTMY010000002">
    <property type="protein sequence ID" value="MFD1315090.1"/>
    <property type="molecule type" value="Genomic_DNA"/>
</dbReference>
<dbReference type="Proteomes" id="UP001597201">
    <property type="component" value="Unassembled WGS sequence"/>
</dbReference>
<comment type="caution">
    <text evidence="1">The sequence shown here is derived from an EMBL/GenBank/DDBJ whole genome shotgun (WGS) entry which is preliminary data.</text>
</comment>
<gene>
    <name evidence="1" type="ORF">ACFQ39_05635</name>
</gene>
<protein>
    <submittedName>
        <fullName evidence="1">DUF4861 domain-containing protein</fullName>
    </submittedName>
</protein>
<evidence type="ECO:0000313" key="2">
    <source>
        <dbReference type="Proteomes" id="UP001597201"/>
    </source>
</evidence>
<proteinExistence type="predicted"/>
<evidence type="ECO:0000313" key="1">
    <source>
        <dbReference type="EMBL" id="MFD1315090.1"/>
    </source>
</evidence>
<reference evidence="2" key="1">
    <citation type="journal article" date="2019" name="Int. J. Syst. Evol. Microbiol.">
        <title>The Global Catalogue of Microorganisms (GCM) 10K type strain sequencing project: providing services to taxonomists for standard genome sequencing and annotation.</title>
        <authorList>
            <consortium name="The Broad Institute Genomics Platform"/>
            <consortium name="The Broad Institute Genome Sequencing Center for Infectious Disease"/>
            <person name="Wu L."/>
            <person name="Ma J."/>
        </authorList>
    </citation>
    <scope>NUCLEOTIDE SEQUENCE [LARGE SCALE GENOMIC DNA]</scope>
    <source>
        <strain evidence="2">CCUG 61485</strain>
    </source>
</reference>